<reference evidence="1" key="1">
    <citation type="submission" date="2020-09" db="EMBL/GenBank/DDBJ databases">
        <title>Genome seq and assembly of Limnohabitants sp.</title>
        <authorList>
            <person name="Chhetri G."/>
        </authorList>
    </citation>
    <scope>NUCLEOTIDE SEQUENCE</scope>
    <source>
        <strain evidence="1">JUR4</strain>
    </source>
</reference>
<comment type="caution">
    <text evidence="1">The sequence shown here is derived from an EMBL/GenBank/DDBJ whole genome shotgun (WGS) entry which is preliminary data.</text>
</comment>
<evidence type="ECO:0000313" key="2">
    <source>
        <dbReference type="Proteomes" id="UP000647424"/>
    </source>
</evidence>
<organism evidence="1 2">
    <name type="scientific">Limnohabitans radicicola</name>
    <dbReference type="NCBI Taxonomy" id="2771427"/>
    <lineage>
        <taxon>Bacteria</taxon>
        <taxon>Pseudomonadati</taxon>
        <taxon>Pseudomonadota</taxon>
        <taxon>Betaproteobacteria</taxon>
        <taxon>Burkholderiales</taxon>
        <taxon>Comamonadaceae</taxon>
        <taxon>Limnohabitans</taxon>
    </lineage>
</organism>
<dbReference type="EMBL" id="JACYFT010000006">
    <property type="protein sequence ID" value="MBD8051968.1"/>
    <property type="molecule type" value="Genomic_DNA"/>
</dbReference>
<name>A0A927IMP4_9BURK</name>
<keyword evidence="2" id="KW-1185">Reference proteome</keyword>
<accession>A0A927IMP4</accession>
<gene>
    <name evidence="1" type="ORF">IC609_15635</name>
</gene>
<sequence>MAFGYVTGLFEDEWGTFSIDELMELRWMGIPRIELDLHFDPQPISQLIGPASP</sequence>
<proteinExistence type="predicted"/>
<dbReference type="Proteomes" id="UP000647424">
    <property type="component" value="Unassembled WGS sequence"/>
</dbReference>
<evidence type="ECO:0000313" key="1">
    <source>
        <dbReference type="EMBL" id="MBD8051968.1"/>
    </source>
</evidence>
<protein>
    <submittedName>
        <fullName evidence="1">Uncharacterized protein</fullName>
    </submittedName>
</protein>
<dbReference type="AlphaFoldDB" id="A0A927IMP4"/>